<evidence type="ECO:0000256" key="1">
    <source>
        <dbReference type="SAM" id="MobiDB-lite"/>
    </source>
</evidence>
<proteinExistence type="predicted"/>
<dbReference type="Pfam" id="PF02450">
    <property type="entry name" value="LCAT"/>
    <property type="match status" value="1"/>
</dbReference>
<sequence>MARIPMADVVVLLPGITGSVLTRSGKDVWAPSASAVLGALTSLGRSLQSLELGADDWRVDDLGDGVVADRLVPDLHTLPGLWKIDGYTAIEKFLLAQFDLKEGQNYFPFPYDWRRDNRAAARRLAAQSTGWLRNWRAASGNAAAQLVLIGHSMGGLVSRYYVEALGGWKDTRAIVTFGTPYYGSLNAVDFLCNGFHKRIGPFEQDLTRLLRSLTALHQLVPVYKCVYGPDGVASVPAKAALPGWQPQWSSHLTDFFDEMEQAAATNRLDPAWESNQVVYHPIVGMDQPTRQSARLVDHKVESLMARADLDEGGDGTVPELSAALSGTEDARTFVPQKHGSLQNQDAMLDHLKGILQSLHDIRIDDLRAAVTSWFSYLGDDLYLFDEPVVCEIGANSALGESELPEVRARLSVTDRTTGRPAVDRAITVPRERQRFEIGVLPPARTTCWSARARTPHRCRTSSSSPARRVRTAEPAASASSGIFRPNPTARGGNVASRGPTVLRPERTAGAQRGIVPRLPRPVADMHLSPHTARSGE</sequence>
<dbReference type="InterPro" id="IPR029058">
    <property type="entry name" value="AB_hydrolase_fold"/>
</dbReference>
<dbReference type="InterPro" id="IPR003386">
    <property type="entry name" value="LACT/PDAT_acylTrfase"/>
</dbReference>
<protein>
    <recommendedName>
        <fullName evidence="4">Lecithin:cholesterol acyltransferase</fullName>
    </recommendedName>
</protein>
<evidence type="ECO:0000313" key="3">
    <source>
        <dbReference type="Proteomes" id="UP001382904"/>
    </source>
</evidence>
<dbReference type="SUPFAM" id="SSF53474">
    <property type="entry name" value="alpha/beta-Hydrolases"/>
    <property type="match status" value="1"/>
</dbReference>
<organism evidence="2 3">
    <name type="scientific">Streptomyces caledonius</name>
    <dbReference type="NCBI Taxonomy" id="3134107"/>
    <lineage>
        <taxon>Bacteria</taxon>
        <taxon>Bacillati</taxon>
        <taxon>Actinomycetota</taxon>
        <taxon>Actinomycetes</taxon>
        <taxon>Kitasatosporales</taxon>
        <taxon>Streptomycetaceae</taxon>
        <taxon>Streptomyces</taxon>
    </lineage>
</organism>
<comment type="caution">
    <text evidence="2">The sequence shown here is derived from an EMBL/GenBank/DDBJ whole genome shotgun (WGS) entry which is preliminary data.</text>
</comment>
<feature type="region of interest" description="Disordered" evidence="1">
    <location>
        <begin position="456"/>
        <end position="500"/>
    </location>
</feature>
<keyword evidence="3" id="KW-1185">Reference proteome</keyword>
<accession>A0ABU8TXZ9</accession>
<evidence type="ECO:0008006" key="4">
    <source>
        <dbReference type="Google" id="ProtNLM"/>
    </source>
</evidence>
<dbReference type="EMBL" id="JBBKAM010000002">
    <property type="protein sequence ID" value="MEJ8640310.1"/>
    <property type="molecule type" value="Genomic_DNA"/>
</dbReference>
<dbReference type="Proteomes" id="UP001382904">
    <property type="component" value="Unassembled WGS sequence"/>
</dbReference>
<gene>
    <name evidence="2" type="ORF">WKI68_00510</name>
</gene>
<evidence type="ECO:0000313" key="2">
    <source>
        <dbReference type="EMBL" id="MEJ8640310.1"/>
    </source>
</evidence>
<reference evidence="2 3" key="1">
    <citation type="submission" date="2024-03" db="EMBL/GenBank/DDBJ databases">
        <title>Novel Streptomyces species of biotechnological and ecological value are a feature of Machair soil.</title>
        <authorList>
            <person name="Prole J.R."/>
            <person name="Goodfellow M."/>
            <person name="Allenby N."/>
            <person name="Ward A.C."/>
        </authorList>
    </citation>
    <scope>NUCLEOTIDE SEQUENCE [LARGE SCALE GENOMIC DNA]</scope>
    <source>
        <strain evidence="2 3">MS1.HAVA.3</strain>
    </source>
</reference>
<name>A0ABU8TXZ9_9ACTN</name>
<dbReference type="Gene3D" id="3.40.50.1820">
    <property type="entry name" value="alpha/beta hydrolase"/>
    <property type="match status" value="1"/>
</dbReference>